<accession>A0A0R1JVK6</accession>
<dbReference type="InterPro" id="IPR013783">
    <property type="entry name" value="Ig-like_fold"/>
</dbReference>
<dbReference type="Proteomes" id="UP000051804">
    <property type="component" value="Unassembled WGS sequence"/>
</dbReference>
<reference evidence="3 4" key="1">
    <citation type="journal article" date="2015" name="Genome Announc.">
        <title>Expanding the biotechnology potential of lactobacilli through comparative genomics of 213 strains and associated genera.</title>
        <authorList>
            <person name="Sun Z."/>
            <person name="Harris H.M."/>
            <person name="McCann A."/>
            <person name="Guo C."/>
            <person name="Argimon S."/>
            <person name="Zhang W."/>
            <person name="Yang X."/>
            <person name="Jeffery I.B."/>
            <person name="Cooney J.C."/>
            <person name="Kagawa T.F."/>
            <person name="Liu W."/>
            <person name="Song Y."/>
            <person name="Salvetti E."/>
            <person name="Wrobel A."/>
            <person name="Rasinkangas P."/>
            <person name="Parkhill J."/>
            <person name="Rea M.C."/>
            <person name="O'Sullivan O."/>
            <person name="Ritari J."/>
            <person name="Douillard F.P."/>
            <person name="Paul Ross R."/>
            <person name="Yang R."/>
            <person name="Briner A.E."/>
            <person name="Felis G.E."/>
            <person name="de Vos W.M."/>
            <person name="Barrangou R."/>
            <person name="Klaenhammer T.R."/>
            <person name="Caufield P.W."/>
            <person name="Cui Y."/>
            <person name="Zhang H."/>
            <person name="O'Toole P.W."/>
        </authorList>
    </citation>
    <scope>NUCLEOTIDE SEQUENCE [LARGE SCALE GENOMIC DNA]</scope>
    <source>
        <strain evidence="3 4">JCM 17158</strain>
    </source>
</reference>
<evidence type="ECO:0000256" key="1">
    <source>
        <dbReference type="SAM" id="Phobius"/>
    </source>
</evidence>
<comment type="caution">
    <text evidence="3">The sequence shown here is derived from an EMBL/GenBank/DDBJ whole genome shotgun (WGS) entry which is preliminary data.</text>
</comment>
<evidence type="ECO:0000259" key="2">
    <source>
        <dbReference type="Pfam" id="PF17802"/>
    </source>
</evidence>
<dbReference type="Gene3D" id="2.60.40.10">
    <property type="entry name" value="Immunoglobulins"/>
    <property type="match status" value="1"/>
</dbReference>
<name>A0A0R1JVK6_9LACO</name>
<organism evidence="3 4">
    <name type="scientific">Lacticaseibacillus nasuensis JCM 17158</name>
    <dbReference type="NCBI Taxonomy" id="1291734"/>
    <lineage>
        <taxon>Bacteria</taxon>
        <taxon>Bacillati</taxon>
        <taxon>Bacillota</taxon>
        <taxon>Bacilli</taxon>
        <taxon>Lactobacillales</taxon>
        <taxon>Lactobacillaceae</taxon>
        <taxon>Lacticaseibacillus</taxon>
    </lineage>
</organism>
<evidence type="ECO:0000313" key="4">
    <source>
        <dbReference type="Proteomes" id="UP000051804"/>
    </source>
</evidence>
<dbReference type="InterPro" id="IPR041033">
    <property type="entry name" value="SpaA_PFL_dom_1"/>
</dbReference>
<dbReference type="EMBL" id="AZDJ01000022">
    <property type="protein sequence ID" value="KRK72532.1"/>
    <property type="molecule type" value="Genomic_DNA"/>
</dbReference>
<dbReference type="AlphaFoldDB" id="A0A0R1JVK6"/>
<feature type="domain" description="SpaA-like prealbumin fold" evidence="2">
    <location>
        <begin position="150"/>
        <end position="233"/>
    </location>
</feature>
<proteinExistence type="predicted"/>
<dbReference type="PATRIC" id="fig|1291734.4.peg.1548"/>
<sequence>MKTNWLIALTLFAGLGLAVERPGPVRAATTVTLRRPAVAHCLQPPISVYAVPAANQLTAPAVTKLNQQYQAMAPEQLNSAVAKLKSVTTLPPSQTTFAAVSGHAYLVVAQAKPEPFATKAWLGPAVIKARPGLTVSPKGSRVTFRPYFFKVDETGAPLAGAAFALTRWVAGRRDYLTATGWRPTAKRALTWSSRRSGLVVYTGPKLSPGNYAFKEVRAPRGYRISPTARHVALHVPTKGALQVNQVSLAPLVNGHVLAAMNRASGLAVVNMRGHPRMPNTAGQAPHQLWLPHAGEAKAALVGLGVCLITGAWWLWRRSRSTS</sequence>
<feature type="transmembrane region" description="Helical" evidence="1">
    <location>
        <begin position="298"/>
        <end position="315"/>
    </location>
</feature>
<dbReference type="RefSeq" id="WP_056951013.1">
    <property type="nucleotide sequence ID" value="NZ_AZDJ01000022.1"/>
</dbReference>
<gene>
    <name evidence="3" type="ORF">FD02_GL001505</name>
</gene>
<keyword evidence="4" id="KW-1185">Reference proteome</keyword>
<protein>
    <recommendedName>
        <fullName evidence="2">SpaA-like prealbumin fold domain-containing protein</fullName>
    </recommendedName>
</protein>
<evidence type="ECO:0000313" key="3">
    <source>
        <dbReference type="EMBL" id="KRK72532.1"/>
    </source>
</evidence>
<keyword evidence="1" id="KW-0812">Transmembrane</keyword>
<dbReference type="STRING" id="1291734.FD02_GL001505"/>
<keyword evidence="1" id="KW-0472">Membrane</keyword>
<keyword evidence="1" id="KW-1133">Transmembrane helix</keyword>
<dbReference type="Pfam" id="PF17802">
    <property type="entry name" value="SpaA"/>
    <property type="match status" value="1"/>
</dbReference>
<dbReference type="OrthoDB" id="2326665at2"/>